<reference evidence="4 5" key="1">
    <citation type="submission" date="2020-07" db="EMBL/GenBank/DDBJ databases">
        <title>Definition of the novel symbiovar canariense within Mesorhizobium novociceri, a new species of genus Mesorhizobium nodulating Cicer canariense in the Caldera de Taburiente National Park (La Palma, Canary Islands).</title>
        <authorList>
            <person name="Leon-Barrios M."/>
            <person name="Perez-Yepez J."/>
            <person name="Flores-Felix J.D."/>
            <person name="Ramirez-Baena M.H."/>
            <person name="Pulido-Suarez L."/>
            <person name="Igual J.M."/>
            <person name="Velazquez E."/>
            <person name="Peix A."/>
        </authorList>
    </citation>
    <scope>NUCLEOTIDE SEQUENCE [LARGE SCALE GENOMIC DNA]</scope>
    <source>
        <strain evidence="4 5">CCANP35</strain>
    </source>
</reference>
<dbReference type="SUPFAM" id="SSF52540">
    <property type="entry name" value="P-loop containing nucleoside triphosphate hydrolases"/>
    <property type="match status" value="1"/>
</dbReference>
<feature type="domain" description="ABC transporter" evidence="3">
    <location>
        <begin position="12"/>
        <end position="252"/>
    </location>
</feature>
<dbReference type="InterPro" id="IPR003593">
    <property type="entry name" value="AAA+_ATPase"/>
</dbReference>
<dbReference type="AlphaFoldDB" id="A0A838AZ14"/>
<dbReference type="InterPro" id="IPR050107">
    <property type="entry name" value="ABC_carbohydrate_import_ATPase"/>
</dbReference>
<dbReference type="PROSITE" id="PS50893">
    <property type="entry name" value="ABC_TRANSPORTER_2"/>
    <property type="match status" value="1"/>
</dbReference>
<evidence type="ECO:0000259" key="3">
    <source>
        <dbReference type="PROSITE" id="PS50893"/>
    </source>
</evidence>
<dbReference type="RefSeq" id="WP_181055646.1">
    <property type="nucleotide sequence ID" value="NZ_JACDTY010000001.1"/>
</dbReference>
<dbReference type="Gene3D" id="3.40.50.300">
    <property type="entry name" value="P-loop containing nucleotide triphosphate hydrolases"/>
    <property type="match status" value="1"/>
</dbReference>
<dbReference type="InterPro" id="IPR027417">
    <property type="entry name" value="P-loop_NTPase"/>
</dbReference>
<accession>A0A838AZ14</accession>
<protein>
    <submittedName>
        <fullName evidence="4">Sugar ABC transporter ATP-binding protein</fullName>
    </submittedName>
</protein>
<dbReference type="GO" id="GO:0016887">
    <property type="term" value="F:ATP hydrolysis activity"/>
    <property type="evidence" value="ECO:0007669"/>
    <property type="project" value="InterPro"/>
</dbReference>
<dbReference type="PANTHER" id="PTHR43790">
    <property type="entry name" value="CARBOHYDRATE TRANSPORT ATP-BINDING PROTEIN MG119-RELATED"/>
    <property type="match status" value="1"/>
</dbReference>
<dbReference type="SMART" id="SM00382">
    <property type="entry name" value="AAA"/>
    <property type="match status" value="1"/>
</dbReference>
<comment type="caution">
    <text evidence="4">The sequence shown here is derived from an EMBL/GenBank/DDBJ whole genome shotgun (WGS) entry which is preliminary data.</text>
</comment>
<keyword evidence="2 4" id="KW-0067">ATP-binding</keyword>
<evidence type="ECO:0000313" key="4">
    <source>
        <dbReference type="EMBL" id="MBA1138917.1"/>
    </source>
</evidence>
<dbReference type="Proteomes" id="UP000558284">
    <property type="component" value="Unassembled WGS sequence"/>
</dbReference>
<proteinExistence type="predicted"/>
<evidence type="ECO:0000256" key="2">
    <source>
        <dbReference type="ARBA" id="ARBA00022840"/>
    </source>
</evidence>
<evidence type="ECO:0000256" key="1">
    <source>
        <dbReference type="ARBA" id="ARBA00022741"/>
    </source>
</evidence>
<dbReference type="PANTHER" id="PTHR43790:SF8">
    <property type="entry name" value="SUGAR ABC TRANSPORTER ATP-BINDING PROTEIN"/>
    <property type="match status" value="1"/>
</dbReference>
<keyword evidence="1" id="KW-0547">Nucleotide-binding</keyword>
<name>A0A838AZ14_9HYPH</name>
<dbReference type="GO" id="GO:0005524">
    <property type="term" value="F:ATP binding"/>
    <property type="evidence" value="ECO:0007669"/>
    <property type="project" value="UniProtKB-KW"/>
</dbReference>
<keyword evidence="5" id="KW-1185">Reference proteome</keyword>
<dbReference type="Pfam" id="PF00005">
    <property type="entry name" value="ABC_tran"/>
    <property type="match status" value="1"/>
</dbReference>
<dbReference type="CDD" id="cd03216">
    <property type="entry name" value="ABC_Carb_Monos_I"/>
    <property type="match status" value="1"/>
</dbReference>
<gene>
    <name evidence="4" type="ORF">H0241_01410</name>
</gene>
<dbReference type="InterPro" id="IPR003439">
    <property type="entry name" value="ABC_transporter-like_ATP-bd"/>
</dbReference>
<organism evidence="4 5">
    <name type="scientific">Mesorhizobium neociceri</name>
    <dbReference type="NCBI Taxonomy" id="1307853"/>
    <lineage>
        <taxon>Bacteria</taxon>
        <taxon>Pseudomonadati</taxon>
        <taxon>Pseudomonadota</taxon>
        <taxon>Alphaproteobacteria</taxon>
        <taxon>Hyphomicrobiales</taxon>
        <taxon>Phyllobacteriaceae</taxon>
        <taxon>Mesorhizobium</taxon>
    </lineage>
</organism>
<evidence type="ECO:0000313" key="5">
    <source>
        <dbReference type="Proteomes" id="UP000558284"/>
    </source>
</evidence>
<dbReference type="EMBL" id="JACDTY010000001">
    <property type="protein sequence ID" value="MBA1138917.1"/>
    <property type="molecule type" value="Genomic_DNA"/>
</dbReference>
<sequence>MTNPAQTIQPAMELRGVSVNFGSVRALQDIDIKVYPGEVHCLLGDNGAGKSTLIKVLSGVHRPSKGEIFVDGRQVAFRSPRDAQDLGVATVFQDLGMISLMSITRNFFLGREPTRSRLPFSRFDKERANTIARQAMADIGIDVRDPTQAVGTLSGGERQSVAIARAVHFGAKVLILDEPTSALGVHQAAMVLKFIIEARMRGLAVIFISHNIHHAYPVGDTFTLLNRGRNRGTYAKSEISRDEVISIMSGGEDLKAVEAEIAGLLAQIGNRPSAAP</sequence>